<dbReference type="PROSITE" id="PS50850">
    <property type="entry name" value="MFS"/>
    <property type="match status" value="1"/>
</dbReference>
<dbReference type="InterPro" id="IPR050171">
    <property type="entry name" value="MFS_Transporters"/>
</dbReference>
<feature type="transmembrane region" description="Helical" evidence="7">
    <location>
        <begin position="103"/>
        <end position="120"/>
    </location>
</feature>
<evidence type="ECO:0000256" key="4">
    <source>
        <dbReference type="ARBA" id="ARBA00022692"/>
    </source>
</evidence>
<dbReference type="SUPFAM" id="SSF103473">
    <property type="entry name" value="MFS general substrate transporter"/>
    <property type="match status" value="1"/>
</dbReference>
<name>A0ABX6YLS1_9MICO</name>
<sequence length="414" mass="42319">MAVDDRGFSLRTVAAAVYLPTLLFGIGEGALIPLIPAAASSLGATIAFAGAIAAMLKIGELIGDIPSGILVSRIGERTAMITAVAVALVAAVVIMLAPNPIVLGIGVFVLGLATAVFALARHAFMTTYVPLRYRARSLSLLGGVFRGGHFIGPLLSAPIIHLTGGMAGVYWTMVVFCMSAAIVLLVLPDPEKVLRARRTDRETSTQEIAVAPMGIVSTITSNRRVLGTVGAGAAILSALRSARTVIIPLWAVSLGVDEASTALIIGLAGALDFALFYLSGHIMDRYGRLWGALPPMIGLGAGLAMLALTHDASEAIVWMCIAAGLLAIANGMSSGILMTLGADLAGTRNPAPFLGAWRFVTDAGAATSPLLIAGITAVASIAVAAGTLGGLAVVGVGVMATWLPRYIEKPHRGG</sequence>
<reference evidence="9 10" key="1">
    <citation type="submission" date="2020-12" db="EMBL/GenBank/DDBJ databases">
        <title>Microbacterium sp. HY060.</title>
        <authorList>
            <person name="Zhou J."/>
        </authorList>
    </citation>
    <scope>NUCLEOTIDE SEQUENCE [LARGE SCALE GENOMIC DNA]</scope>
    <source>
        <strain evidence="9 10">HY60</strain>
    </source>
</reference>
<feature type="transmembrane region" description="Helical" evidence="7">
    <location>
        <begin position="290"/>
        <end position="309"/>
    </location>
</feature>
<feature type="transmembrane region" description="Helical" evidence="7">
    <location>
        <begin position="259"/>
        <end position="278"/>
    </location>
</feature>
<dbReference type="RefSeq" id="WP_166989402.1">
    <property type="nucleotide sequence ID" value="NZ_CP061169.1"/>
</dbReference>
<dbReference type="Gene3D" id="1.20.1250.20">
    <property type="entry name" value="MFS general substrate transporter like domains"/>
    <property type="match status" value="2"/>
</dbReference>
<feature type="transmembrane region" description="Helical" evidence="7">
    <location>
        <begin position="353"/>
        <end position="375"/>
    </location>
</feature>
<dbReference type="Pfam" id="PF07690">
    <property type="entry name" value="MFS_1"/>
    <property type="match status" value="1"/>
</dbReference>
<keyword evidence="3" id="KW-1003">Cell membrane</keyword>
<dbReference type="PRINTS" id="PR01035">
    <property type="entry name" value="TCRTETA"/>
</dbReference>
<evidence type="ECO:0000256" key="3">
    <source>
        <dbReference type="ARBA" id="ARBA00022475"/>
    </source>
</evidence>
<dbReference type="PANTHER" id="PTHR23517">
    <property type="entry name" value="RESISTANCE PROTEIN MDTM, PUTATIVE-RELATED-RELATED"/>
    <property type="match status" value="1"/>
</dbReference>
<keyword evidence="5 7" id="KW-1133">Transmembrane helix</keyword>
<feature type="transmembrane region" description="Helical" evidence="7">
    <location>
        <begin position="12"/>
        <end position="32"/>
    </location>
</feature>
<gene>
    <name evidence="9" type="ORF">HCR76_06780</name>
</gene>
<feature type="transmembrane region" description="Helical" evidence="7">
    <location>
        <begin position="140"/>
        <end position="162"/>
    </location>
</feature>
<dbReference type="PANTHER" id="PTHR23517:SF3">
    <property type="entry name" value="INTEGRAL MEMBRANE TRANSPORT PROTEIN"/>
    <property type="match status" value="1"/>
</dbReference>
<evidence type="ECO:0000256" key="1">
    <source>
        <dbReference type="ARBA" id="ARBA00004651"/>
    </source>
</evidence>
<organism evidence="9 10">
    <name type="scientific">Paramicrobacterium chengjingii</name>
    <dbReference type="NCBI Taxonomy" id="2769067"/>
    <lineage>
        <taxon>Bacteria</taxon>
        <taxon>Bacillati</taxon>
        <taxon>Actinomycetota</taxon>
        <taxon>Actinomycetes</taxon>
        <taxon>Micrococcales</taxon>
        <taxon>Microbacteriaceae</taxon>
        <taxon>Paramicrobacterium</taxon>
    </lineage>
</organism>
<feature type="transmembrane region" description="Helical" evidence="7">
    <location>
        <begin position="381"/>
        <end position="403"/>
    </location>
</feature>
<evidence type="ECO:0000256" key="7">
    <source>
        <dbReference type="SAM" id="Phobius"/>
    </source>
</evidence>
<feature type="transmembrane region" description="Helical" evidence="7">
    <location>
        <begin position="168"/>
        <end position="187"/>
    </location>
</feature>
<feature type="transmembrane region" description="Helical" evidence="7">
    <location>
        <begin position="225"/>
        <end position="253"/>
    </location>
</feature>
<feature type="transmembrane region" description="Helical" evidence="7">
    <location>
        <begin position="38"/>
        <end position="58"/>
    </location>
</feature>
<dbReference type="InterPro" id="IPR001958">
    <property type="entry name" value="Tet-R_TetA/multi-R_MdtG-like"/>
</dbReference>
<feature type="transmembrane region" description="Helical" evidence="7">
    <location>
        <begin position="79"/>
        <end position="97"/>
    </location>
</feature>
<dbReference type="InterPro" id="IPR011701">
    <property type="entry name" value="MFS"/>
</dbReference>
<evidence type="ECO:0000313" key="9">
    <source>
        <dbReference type="EMBL" id="QPZ39741.1"/>
    </source>
</evidence>
<keyword evidence="10" id="KW-1185">Reference proteome</keyword>
<evidence type="ECO:0000313" key="10">
    <source>
        <dbReference type="Proteomes" id="UP000662814"/>
    </source>
</evidence>
<protein>
    <submittedName>
        <fullName evidence="9">MFS transporter</fullName>
    </submittedName>
</protein>
<evidence type="ECO:0000256" key="2">
    <source>
        <dbReference type="ARBA" id="ARBA00022448"/>
    </source>
</evidence>
<dbReference type="InterPro" id="IPR020846">
    <property type="entry name" value="MFS_dom"/>
</dbReference>
<dbReference type="EMBL" id="CP061169">
    <property type="protein sequence ID" value="QPZ39741.1"/>
    <property type="molecule type" value="Genomic_DNA"/>
</dbReference>
<feature type="transmembrane region" description="Helical" evidence="7">
    <location>
        <begin position="315"/>
        <end position="341"/>
    </location>
</feature>
<feature type="domain" description="Major facilitator superfamily (MFS) profile" evidence="8">
    <location>
        <begin position="13"/>
        <end position="407"/>
    </location>
</feature>
<keyword evidence="6 7" id="KW-0472">Membrane</keyword>
<proteinExistence type="predicted"/>
<accession>A0ABX6YLS1</accession>
<dbReference type="Proteomes" id="UP000662814">
    <property type="component" value="Chromosome"/>
</dbReference>
<keyword evidence="2" id="KW-0813">Transport</keyword>
<comment type="subcellular location">
    <subcellularLocation>
        <location evidence="1">Cell membrane</location>
        <topology evidence="1">Multi-pass membrane protein</topology>
    </subcellularLocation>
</comment>
<evidence type="ECO:0000256" key="5">
    <source>
        <dbReference type="ARBA" id="ARBA00022989"/>
    </source>
</evidence>
<evidence type="ECO:0000256" key="6">
    <source>
        <dbReference type="ARBA" id="ARBA00023136"/>
    </source>
</evidence>
<dbReference type="InterPro" id="IPR036259">
    <property type="entry name" value="MFS_trans_sf"/>
</dbReference>
<keyword evidence="4 7" id="KW-0812">Transmembrane</keyword>
<evidence type="ECO:0000259" key="8">
    <source>
        <dbReference type="PROSITE" id="PS50850"/>
    </source>
</evidence>